<dbReference type="Proteomes" id="UP000321805">
    <property type="component" value="Chromosome"/>
</dbReference>
<feature type="compositionally biased region" description="Low complexity" evidence="6">
    <location>
        <begin position="20"/>
        <end position="31"/>
    </location>
</feature>
<keyword evidence="3 7" id="KW-0812">Transmembrane</keyword>
<proteinExistence type="predicted"/>
<keyword evidence="2" id="KW-1003">Cell membrane</keyword>
<evidence type="ECO:0000256" key="3">
    <source>
        <dbReference type="ARBA" id="ARBA00022692"/>
    </source>
</evidence>
<protein>
    <submittedName>
        <fullName evidence="8">MFS transporter</fullName>
    </submittedName>
</protein>
<feature type="transmembrane region" description="Helical" evidence="7">
    <location>
        <begin position="135"/>
        <end position="154"/>
    </location>
</feature>
<dbReference type="CDD" id="cd06173">
    <property type="entry name" value="MFS_MefA_like"/>
    <property type="match status" value="1"/>
</dbReference>
<dbReference type="GO" id="GO:0005886">
    <property type="term" value="C:plasma membrane"/>
    <property type="evidence" value="ECO:0007669"/>
    <property type="project" value="UniProtKB-SubCell"/>
</dbReference>
<feature type="transmembrane region" description="Helical" evidence="7">
    <location>
        <begin position="432"/>
        <end position="451"/>
    </location>
</feature>
<keyword evidence="9" id="KW-1185">Reference proteome</keyword>
<dbReference type="GO" id="GO:0022857">
    <property type="term" value="F:transmembrane transporter activity"/>
    <property type="evidence" value="ECO:0007669"/>
    <property type="project" value="InterPro"/>
</dbReference>
<organism evidence="8 9">
    <name type="scientific">Baekduia soli</name>
    <dbReference type="NCBI Taxonomy" id="496014"/>
    <lineage>
        <taxon>Bacteria</taxon>
        <taxon>Bacillati</taxon>
        <taxon>Actinomycetota</taxon>
        <taxon>Thermoleophilia</taxon>
        <taxon>Solirubrobacterales</taxon>
        <taxon>Baekduiaceae</taxon>
        <taxon>Baekduia</taxon>
    </lineage>
</organism>
<dbReference type="PANTHER" id="PTHR23513:SF11">
    <property type="entry name" value="STAPHYLOFERRIN A TRANSPORTER"/>
    <property type="match status" value="1"/>
</dbReference>
<evidence type="ECO:0000313" key="8">
    <source>
        <dbReference type="EMBL" id="QEC49036.1"/>
    </source>
</evidence>
<evidence type="ECO:0000256" key="5">
    <source>
        <dbReference type="ARBA" id="ARBA00023136"/>
    </source>
</evidence>
<feature type="transmembrane region" description="Helical" evidence="7">
    <location>
        <begin position="337"/>
        <end position="359"/>
    </location>
</feature>
<keyword evidence="4 7" id="KW-1133">Transmembrane helix</keyword>
<feature type="transmembrane region" description="Helical" evidence="7">
    <location>
        <begin position="99"/>
        <end position="123"/>
    </location>
</feature>
<dbReference type="AlphaFoldDB" id="A0A5B8U7F0"/>
<keyword evidence="5 7" id="KW-0472">Membrane</keyword>
<dbReference type="KEGG" id="bsol:FSW04_16630"/>
<dbReference type="InterPro" id="IPR036259">
    <property type="entry name" value="MFS_trans_sf"/>
</dbReference>
<evidence type="ECO:0000256" key="7">
    <source>
        <dbReference type="SAM" id="Phobius"/>
    </source>
</evidence>
<evidence type="ECO:0000313" key="9">
    <source>
        <dbReference type="Proteomes" id="UP000321805"/>
    </source>
</evidence>
<evidence type="ECO:0000256" key="1">
    <source>
        <dbReference type="ARBA" id="ARBA00004651"/>
    </source>
</evidence>
<comment type="subcellular location">
    <subcellularLocation>
        <location evidence="1">Cell membrane</location>
        <topology evidence="1">Multi-pass membrane protein</topology>
    </subcellularLocation>
</comment>
<feature type="compositionally biased region" description="Polar residues" evidence="6">
    <location>
        <begin position="1"/>
        <end position="12"/>
    </location>
</feature>
<dbReference type="InterPro" id="IPR022324">
    <property type="entry name" value="Bacilysin_exporter_BacE_put"/>
</dbReference>
<dbReference type="SUPFAM" id="SSF103473">
    <property type="entry name" value="MFS general substrate transporter"/>
    <property type="match status" value="1"/>
</dbReference>
<sequence length="491" mass="49870">MRSARPSTSRPSGGSAKPCAASATRRAWAADSRSRRRGAAATGDDGGEAGSTTPSCPTAQRTRGGADGRRAGGVGRGLACPAVAWSGHLGVLRERPYRLLFAGQAVSLFGDAMVDVALAFAVIKLGASPAQLGLVFTARSIAMVAALLAGGVLADRLDRRAILVACDLVRLAAQGALAAALIAGHPAIWVLAALSAVTGAATGVFNPTSTGFLPSVVSAEGLQPANALRGLSASAGRMAGPVLSGVLVATVGAGWALAADAATFALSAAFLGRIPAIARTGPAAATSYLADLREGWQAFRSRTWLWAFVAWASFSNMLFGCWTVVGPLTAERDLGGAAAWGAILGASGVGGLIGGVLALRLRPQRPLVFSVLAFAIFFLPLALLALGLPVVPVAAGALVGEIGLVLTITVWESTLQRHVAPAVLSRVSAYDWFGSLAFQPLGLALWGPVAATIGYHGALWVAFVGHLAGVAVILTVRDVRRLPPVPRPTPG</sequence>
<evidence type="ECO:0000256" key="6">
    <source>
        <dbReference type="SAM" id="MobiDB-lite"/>
    </source>
</evidence>
<evidence type="ECO:0000256" key="2">
    <source>
        <dbReference type="ARBA" id="ARBA00022475"/>
    </source>
</evidence>
<feature type="region of interest" description="Disordered" evidence="6">
    <location>
        <begin position="1"/>
        <end position="70"/>
    </location>
</feature>
<dbReference type="PRINTS" id="PR01988">
    <property type="entry name" value="EXPORTERBACE"/>
</dbReference>
<feature type="transmembrane region" description="Helical" evidence="7">
    <location>
        <begin position="366"/>
        <end position="387"/>
    </location>
</feature>
<dbReference type="EMBL" id="CP042430">
    <property type="protein sequence ID" value="QEC49036.1"/>
    <property type="molecule type" value="Genomic_DNA"/>
</dbReference>
<dbReference type="Pfam" id="PF07690">
    <property type="entry name" value="MFS_1"/>
    <property type="match status" value="1"/>
</dbReference>
<accession>A0A5B8U7F0</accession>
<gene>
    <name evidence="8" type="ORF">FSW04_16630</name>
</gene>
<feature type="transmembrane region" description="Helical" evidence="7">
    <location>
        <begin position="457"/>
        <end position="476"/>
    </location>
</feature>
<dbReference type="PANTHER" id="PTHR23513">
    <property type="entry name" value="INTEGRAL MEMBRANE EFFLUX PROTEIN-RELATED"/>
    <property type="match status" value="1"/>
</dbReference>
<evidence type="ECO:0000256" key="4">
    <source>
        <dbReference type="ARBA" id="ARBA00022989"/>
    </source>
</evidence>
<dbReference type="InterPro" id="IPR011701">
    <property type="entry name" value="MFS"/>
</dbReference>
<dbReference type="OrthoDB" id="4528313at2"/>
<name>A0A5B8U7F0_9ACTN</name>
<reference evidence="8 9" key="1">
    <citation type="journal article" date="2018" name="J. Microbiol.">
        <title>Baekduia soli gen. nov., sp. nov., a novel bacterium isolated from the soil of Baekdu Mountain and proposal of a novel family name, Baekduiaceae fam. nov.</title>
        <authorList>
            <person name="An D.S."/>
            <person name="Siddiqi M.Z."/>
            <person name="Kim K.H."/>
            <person name="Yu H.S."/>
            <person name="Im W.T."/>
        </authorList>
    </citation>
    <scope>NUCLEOTIDE SEQUENCE [LARGE SCALE GENOMIC DNA]</scope>
    <source>
        <strain evidence="8 9">BR7-21</strain>
    </source>
</reference>
<dbReference type="Gene3D" id="1.20.1250.20">
    <property type="entry name" value="MFS general substrate transporter like domains"/>
    <property type="match status" value="1"/>
</dbReference>
<feature type="transmembrane region" description="Helical" evidence="7">
    <location>
        <begin position="303"/>
        <end position="325"/>
    </location>
</feature>
<feature type="transmembrane region" description="Helical" evidence="7">
    <location>
        <begin position="393"/>
        <end position="411"/>
    </location>
</feature>